<proteinExistence type="predicted"/>
<comment type="caution">
    <text evidence="1">The sequence shown here is derived from an EMBL/GenBank/DDBJ whole genome shotgun (WGS) entry which is preliminary data.</text>
</comment>
<evidence type="ECO:0000313" key="2">
    <source>
        <dbReference type="Proteomes" id="UP001056120"/>
    </source>
</evidence>
<reference evidence="1 2" key="2">
    <citation type="journal article" date="2022" name="Mol. Ecol. Resour.">
        <title>The genomes of chicory, endive, great burdock and yacon provide insights into Asteraceae paleo-polyploidization history and plant inulin production.</title>
        <authorList>
            <person name="Fan W."/>
            <person name="Wang S."/>
            <person name="Wang H."/>
            <person name="Wang A."/>
            <person name="Jiang F."/>
            <person name="Liu H."/>
            <person name="Zhao H."/>
            <person name="Xu D."/>
            <person name="Zhang Y."/>
        </authorList>
    </citation>
    <scope>NUCLEOTIDE SEQUENCE [LARGE SCALE GENOMIC DNA]</scope>
    <source>
        <strain evidence="2">cv. Yunnan</strain>
        <tissue evidence="1">Leaves</tissue>
    </source>
</reference>
<name>A0ACB9D8W7_9ASTR</name>
<organism evidence="1 2">
    <name type="scientific">Smallanthus sonchifolius</name>
    <dbReference type="NCBI Taxonomy" id="185202"/>
    <lineage>
        <taxon>Eukaryota</taxon>
        <taxon>Viridiplantae</taxon>
        <taxon>Streptophyta</taxon>
        <taxon>Embryophyta</taxon>
        <taxon>Tracheophyta</taxon>
        <taxon>Spermatophyta</taxon>
        <taxon>Magnoliopsida</taxon>
        <taxon>eudicotyledons</taxon>
        <taxon>Gunneridae</taxon>
        <taxon>Pentapetalae</taxon>
        <taxon>asterids</taxon>
        <taxon>campanulids</taxon>
        <taxon>Asterales</taxon>
        <taxon>Asteraceae</taxon>
        <taxon>Asteroideae</taxon>
        <taxon>Heliantheae alliance</taxon>
        <taxon>Millerieae</taxon>
        <taxon>Smallanthus</taxon>
    </lineage>
</organism>
<accession>A0ACB9D8W7</accession>
<dbReference type="Proteomes" id="UP001056120">
    <property type="component" value="Linkage Group LG20"/>
</dbReference>
<protein>
    <submittedName>
        <fullName evidence="1">Uncharacterized protein</fullName>
    </submittedName>
</protein>
<reference evidence="2" key="1">
    <citation type="journal article" date="2022" name="Mol. Ecol. Resour.">
        <title>The genomes of chicory, endive, great burdock and yacon provide insights into Asteraceae palaeo-polyploidization history and plant inulin production.</title>
        <authorList>
            <person name="Fan W."/>
            <person name="Wang S."/>
            <person name="Wang H."/>
            <person name="Wang A."/>
            <person name="Jiang F."/>
            <person name="Liu H."/>
            <person name="Zhao H."/>
            <person name="Xu D."/>
            <person name="Zhang Y."/>
        </authorList>
    </citation>
    <scope>NUCLEOTIDE SEQUENCE [LARGE SCALE GENOMIC DNA]</scope>
    <source>
        <strain evidence="2">cv. Yunnan</strain>
    </source>
</reference>
<keyword evidence="2" id="KW-1185">Reference proteome</keyword>
<dbReference type="EMBL" id="CM042037">
    <property type="protein sequence ID" value="KAI3742903.1"/>
    <property type="molecule type" value="Genomic_DNA"/>
</dbReference>
<gene>
    <name evidence="1" type="ORF">L1987_60601</name>
</gene>
<evidence type="ECO:0000313" key="1">
    <source>
        <dbReference type="EMBL" id="KAI3742903.1"/>
    </source>
</evidence>
<sequence length="106" mass="11256">MDSEPADQSRPSIPVPAKHPIPTHNLSPDHLSGLGRSTAAAQRLTGPDRSETKPGTQPYSRPSAWLAQKPSHGTALASPGGSKTKPGHPYLCPLRHTLPDKDLTAR</sequence>